<comment type="caution">
    <text evidence="1">The sequence shown here is derived from an EMBL/GenBank/DDBJ whole genome shotgun (WGS) entry which is preliminary data.</text>
</comment>
<evidence type="ECO:0000313" key="1">
    <source>
        <dbReference type="EMBL" id="KAH3699711.1"/>
    </source>
</evidence>
<reference evidence="1" key="2">
    <citation type="submission" date="2020-11" db="EMBL/GenBank/DDBJ databases">
        <authorList>
            <person name="McCartney M.A."/>
            <person name="Auch B."/>
            <person name="Kono T."/>
            <person name="Mallez S."/>
            <person name="Becker A."/>
            <person name="Gohl D.M."/>
            <person name="Silverstein K.A.T."/>
            <person name="Koren S."/>
            <person name="Bechman K.B."/>
            <person name="Herman A."/>
            <person name="Abrahante J.E."/>
            <person name="Garbe J."/>
        </authorList>
    </citation>
    <scope>NUCLEOTIDE SEQUENCE</scope>
    <source>
        <strain evidence="1">Duluth1</strain>
        <tissue evidence="1">Whole animal</tissue>
    </source>
</reference>
<evidence type="ECO:0000313" key="2">
    <source>
        <dbReference type="Proteomes" id="UP000828390"/>
    </source>
</evidence>
<dbReference type="Proteomes" id="UP000828390">
    <property type="component" value="Unassembled WGS sequence"/>
</dbReference>
<organism evidence="1 2">
    <name type="scientific">Dreissena polymorpha</name>
    <name type="common">Zebra mussel</name>
    <name type="synonym">Mytilus polymorpha</name>
    <dbReference type="NCBI Taxonomy" id="45954"/>
    <lineage>
        <taxon>Eukaryota</taxon>
        <taxon>Metazoa</taxon>
        <taxon>Spiralia</taxon>
        <taxon>Lophotrochozoa</taxon>
        <taxon>Mollusca</taxon>
        <taxon>Bivalvia</taxon>
        <taxon>Autobranchia</taxon>
        <taxon>Heteroconchia</taxon>
        <taxon>Euheterodonta</taxon>
        <taxon>Imparidentia</taxon>
        <taxon>Neoheterodontei</taxon>
        <taxon>Myida</taxon>
        <taxon>Dreissenoidea</taxon>
        <taxon>Dreissenidae</taxon>
        <taxon>Dreissena</taxon>
    </lineage>
</organism>
<dbReference type="AlphaFoldDB" id="A0A9D3YGQ2"/>
<accession>A0A9D3YGQ2</accession>
<keyword evidence="2" id="KW-1185">Reference proteome</keyword>
<dbReference type="EMBL" id="JAIWYP010000015">
    <property type="protein sequence ID" value="KAH3699711.1"/>
    <property type="molecule type" value="Genomic_DNA"/>
</dbReference>
<reference evidence="1" key="1">
    <citation type="journal article" date="2019" name="bioRxiv">
        <title>The Genome of the Zebra Mussel, Dreissena polymorpha: A Resource for Invasive Species Research.</title>
        <authorList>
            <person name="McCartney M.A."/>
            <person name="Auch B."/>
            <person name="Kono T."/>
            <person name="Mallez S."/>
            <person name="Zhang Y."/>
            <person name="Obille A."/>
            <person name="Becker A."/>
            <person name="Abrahante J.E."/>
            <person name="Garbe J."/>
            <person name="Badalamenti J.P."/>
            <person name="Herman A."/>
            <person name="Mangelson H."/>
            <person name="Liachko I."/>
            <person name="Sullivan S."/>
            <person name="Sone E.D."/>
            <person name="Koren S."/>
            <person name="Silverstein K.A.T."/>
            <person name="Beckman K.B."/>
            <person name="Gohl D.M."/>
        </authorList>
    </citation>
    <scope>NUCLEOTIDE SEQUENCE</scope>
    <source>
        <strain evidence="1">Duluth1</strain>
        <tissue evidence="1">Whole animal</tissue>
    </source>
</reference>
<protein>
    <submittedName>
        <fullName evidence="1">Uncharacterized protein</fullName>
    </submittedName>
</protein>
<sequence>MPKLSRHPSKPTLHRYSDTTSTCFTLLDFAKAGLNRMLNDIRTPASWLSENLSCMLLMIL</sequence>
<proteinExistence type="predicted"/>
<gene>
    <name evidence="1" type="ORF">DPMN_074671</name>
</gene>
<name>A0A9D3YGQ2_DREPO</name>